<comment type="function">
    <text evidence="8 10 11">Involved in peptidoglycan biosynthesis. Transports lipid-linked peptidoglycan precursors from the inner to the outer leaflet of the cytoplasmic membrane.</text>
</comment>
<feature type="transmembrane region" description="Helical" evidence="10">
    <location>
        <begin position="323"/>
        <end position="344"/>
    </location>
</feature>
<dbReference type="PIRSF" id="PIRSF002869">
    <property type="entry name" value="MviN"/>
    <property type="match status" value="1"/>
</dbReference>
<evidence type="ECO:0000256" key="5">
    <source>
        <dbReference type="ARBA" id="ARBA00022984"/>
    </source>
</evidence>
<dbReference type="Proteomes" id="UP000810171">
    <property type="component" value="Unassembled WGS sequence"/>
</dbReference>
<evidence type="ECO:0000313" key="12">
    <source>
        <dbReference type="EMBL" id="MBP0049289.1"/>
    </source>
</evidence>
<protein>
    <recommendedName>
        <fullName evidence="10">Probable lipid II flippase MurJ</fullName>
    </recommendedName>
</protein>
<dbReference type="PANTHER" id="PTHR47019">
    <property type="entry name" value="LIPID II FLIPPASE MURJ"/>
    <property type="match status" value="1"/>
</dbReference>
<sequence>MADNEKNEGGGLLRSSSVVGIMTMLSRVLGLVRDVVIAGYFGASGSADAFFVAFKIPNFLRRLFAEGAFSQAFVPVLSEYRSQRDLAAVQQLVYRVSGALGSVLVLVTLLAVLGAPALAALFAPGFYLAGGEKFALASDMLRITFPYLLLISMTAFCGAILNSYGRFAVPAFTPVLLNLSLIGSAVWLSPLMETPVMALAWGVMMAGAVQLLFQLPFLARLQLLPIPRPNFRDEGVRRILKLMLPALFGVSVAQINLLLDTVLASFLQTGSVSWLYYSDRLSELPLGVFGIAIATVILPSLSRNHASQDPQRFARTLDWAIRMVLLIGLPAALALAVLAEPLIATLFHYGQMTDRDVLMSAMSLRAYAFGLLAFMLIKVLAPGYFSRQDTATPVKIAVRAMVANMVFNLILIWPLDHAGLALATSLSAFLNAGWLLQGLIRERVFQWQTGWGLMLTRLLSASVAMVAVLVLIQMQLGDWLEAGLWARVQWMALLVVAGVGSYLLVLVVMGLRLRHLRS</sequence>
<evidence type="ECO:0000256" key="1">
    <source>
        <dbReference type="ARBA" id="ARBA00004651"/>
    </source>
</evidence>
<dbReference type="EMBL" id="JACVEW010000016">
    <property type="protein sequence ID" value="MBP0049289.1"/>
    <property type="molecule type" value="Genomic_DNA"/>
</dbReference>
<feature type="transmembrane region" description="Helical" evidence="10">
    <location>
        <begin position="488"/>
        <end position="511"/>
    </location>
</feature>
<reference evidence="12 13" key="1">
    <citation type="submission" date="2020-09" db="EMBL/GenBank/DDBJ databases">
        <authorList>
            <person name="Tanuku N.R.S."/>
        </authorList>
    </citation>
    <scope>NUCLEOTIDE SEQUENCE [LARGE SCALE GENOMIC DNA]</scope>
    <source>
        <strain evidence="12 13">AK62</strain>
    </source>
</reference>
<evidence type="ECO:0000256" key="10">
    <source>
        <dbReference type="HAMAP-Rule" id="MF_02078"/>
    </source>
</evidence>
<feature type="transmembrane region" description="Helical" evidence="10">
    <location>
        <begin position="452"/>
        <end position="476"/>
    </location>
</feature>
<proteinExistence type="inferred from homology"/>
<dbReference type="CDD" id="cd13123">
    <property type="entry name" value="MATE_MurJ_like"/>
    <property type="match status" value="1"/>
</dbReference>
<feature type="transmembrane region" description="Helical" evidence="10">
    <location>
        <begin position="35"/>
        <end position="54"/>
    </location>
</feature>
<keyword evidence="5 10" id="KW-0573">Peptidoglycan synthesis</keyword>
<keyword evidence="10" id="KW-0997">Cell inner membrane</keyword>
<feature type="transmembrane region" description="Helical" evidence="10">
    <location>
        <begin position="99"/>
        <end position="123"/>
    </location>
</feature>
<feature type="transmembrane region" description="Helical" evidence="10">
    <location>
        <begin position="396"/>
        <end position="415"/>
    </location>
</feature>
<evidence type="ECO:0000256" key="9">
    <source>
        <dbReference type="ARBA" id="ARBA00061532"/>
    </source>
</evidence>
<dbReference type="NCBIfam" id="TIGR01695">
    <property type="entry name" value="murJ_mviN"/>
    <property type="match status" value="1"/>
</dbReference>
<comment type="subcellular location">
    <subcellularLocation>
        <location evidence="10">Cell inner membrane</location>
        <topology evidence="10">Multi-pass membrane protein</topology>
    </subcellularLocation>
    <subcellularLocation>
        <location evidence="1">Cell membrane</location>
        <topology evidence="1">Multi-pass membrane protein</topology>
    </subcellularLocation>
</comment>
<comment type="caution">
    <text evidence="12">The sequence shown here is derived from an EMBL/GenBank/DDBJ whole genome shotgun (WGS) entry which is preliminary data.</text>
</comment>
<feature type="transmembrane region" description="Helical" evidence="10">
    <location>
        <begin position="284"/>
        <end position="302"/>
    </location>
</feature>
<feature type="transmembrane region" description="Helical" evidence="10">
    <location>
        <begin position="364"/>
        <end position="384"/>
    </location>
</feature>
<dbReference type="InterPro" id="IPR051050">
    <property type="entry name" value="Lipid_II_flippase_MurJ/MviN"/>
</dbReference>
<evidence type="ECO:0000313" key="13">
    <source>
        <dbReference type="Proteomes" id="UP000810171"/>
    </source>
</evidence>
<dbReference type="HAMAP" id="MF_02078">
    <property type="entry name" value="MurJ_MviN"/>
    <property type="match status" value="1"/>
</dbReference>
<keyword evidence="10 11" id="KW-0813">Transport</keyword>
<evidence type="ECO:0000256" key="7">
    <source>
        <dbReference type="ARBA" id="ARBA00023136"/>
    </source>
</evidence>
<feature type="transmembrane region" description="Helical" evidence="10">
    <location>
        <begin position="199"/>
        <end position="221"/>
    </location>
</feature>
<keyword evidence="10 11" id="KW-0961">Cell wall biogenesis/degradation</keyword>
<feature type="transmembrane region" description="Helical" evidence="10">
    <location>
        <begin position="12"/>
        <end position="29"/>
    </location>
</feature>
<keyword evidence="4 10" id="KW-0133">Cell shape</keyword>
<keyword evidence="6 10" id="KW-1133">Transmembrane helix</keyword>
<comment type="similarity">
    <text evidence="9 10 11">Belongs to the MurJ/MviN family.</text>
</comment>
<evidence type="ECO:0000256" key="8">
    <source>
        <dbReference type="ARBA" id="ARBA00060041"/>
    </source>
</evidence>
<feature type="transmembrane region" description="Helical" evidence="10">
    <location>
        <begin position="143"/>
        <end position="161"/>
    </location>
</feature>
<dbReference type="InterPro" id="IPR004268">
    <property type="entry name" value="MurJ"/>
</dbReference>
<evidence type="ECO:0000256" key="3">
    <source>
        <dbReference type="ARBA" id="ARBA00022692"/>
    </source>
</evidence>
<dbReference type="Pfam" id="PF03023">
    <property type="entry name" value="MurJ"/>
    <property type="match status" value="1"/>
</dbReference>
<evidence type="ECO:0000256" key="2">
    <source>
        <dbReference type="ARBA" id="ARBA00022475"/>
    </source>
</evidence>
<comment type="pathway">
    <text evidence="10">Cell wall biogenesis; peptidoglycan biosynthesis.</text>
</comment>
<keyword evidence="2 10" id="KW-1003">Cell membrane</keyword>
<gene>
    <name evidence="10 12" type="primary">murJ</name>
    <name evidence="12" type="ORF">H9C73_11125</name>
</gene>
<evidence type="ECO:0000256" key="6">
    <source>
        <dbReference type="ARBA" id="ARBA00022989"/>
    </source>
</evidence>
<keyword evidence="3 10" id="KW-0812">Transmembrane</keyword>
<feature type="transmembrane region" description="Helical" evidence="10">
    <location>
        <begin position="421"/>
        <end position="440"/>
    </location>
</feature>
<organism evidence="12 13">
    <name type="scientific">Marinobacterium alkalitolerans</name>
    <dbReference type="NCBI Taxonomy" id="1542925"/>
    <lineage>
        <taxon>Bacteria</taxon>
        <taxon>Pseudomonadati</taxon>
        <taxon>Pseudomonadota</taxon>
        <taxon>Gammaproteobacteria</taxon>
        <taxon>Oceanospirillales</taxon>
        <taxon>Oceanospirillaceae</taxon>
        <taxon>Marinobacterium</taxon>
    </lineage>
</organism>
<feature type="transmembrane region" description="Helical" evidence="10">
    <location>
        <begin position="168"/>
        <end position="187"/>
    </location>
</feature>
<keyword evidence="13" id="KW-1185">Reference proteome</keyword>
<evidence type="ECO:0000256" key="4">
    <source>
        <dbReference type="ARBA" id="ARBA00022960"/>
    </source>
</evidence>
<feature type="transmembrane region" description="Helical" evidence="10">
    <location>
        <begin position="242"/>
        <end position="264"/>
    </location>
</feature>
<accession>A0ABS3ZE30</accession>
<keyword evidence="7 10" id="KW-0472">Membrane</keyword>
<dbReference type="PRINTS" id="PR01806">
    <property type="entry name" value="VIRFACTRMVIN"/>
</dbReference>
<evidence type="ECO:0000256" key="11">
    <source>
        <dbReference type="PIRNR" id="PIRNR002869"/>
    </source>
</evidence>
<dbReference type="PANTHER" id="PTHR47019:SF1">
    <property type="entry name" value="LIPID II FLIPPASE MURJ"/>
    <property type="match status" value="1"/>
</dbReference>
<name>A0ABS3ZE30_9GAMM</name>